<protein>
    <submittedName>
        <fullName evidence="4">Uncharacterized protein</fullName>
    </submittedName>
</protein>
<keyword evidence="2" id="KW-0853">WD repeat</keyword>
<dbReference type="Gene3D" id="2.130.10.10">
    <property type="entry name" value="YVTN repeat-like/Quinoprotein amine dehydrogenase"/>
    <property type="match status" value="1"/>
</dbReference>
<feature type="non-terminal residue" evidence="4">
    <location>
        <position position="81"/>
    </location>
</feature>
<feature type="non-terminal residue" evidence="4">
    <location>
        <position position="1"/>
    </location>
</feature>
<dbReference type="InterPro" id="IPR051242">
    <property type="entry name" value="WD-EF-hand_domain"/>
</dbReference>
<evidence type="ECO:0000313" key="5">
    <source>
        <dbReference type="Proteomes" id="UP000681967"/>
    </source>
</evidence>
<evidence type="ECO:0000256" key="2">
    <source>
        <dbReference type="PROSITE-ProRule" id="PRU00221"/>
    </source>
</evidence>
<keyword evidence="1" id="KW-0677">Repeat</keyword>
<dbReference type="PANTHER" id="PTHR44324">
    <property type="entry name" value="WD40 REPEAT DOMAIN 95"/>
    <property type="match status" value="1"/>
</dbReference>
<evidence type="ECO:0000256" key="1">
    <source>
        <dbReference type="ARBA" id="ARBA00022737"/>
    </source>
</evidence>
<feature type="repeat" description="WD" evidence="2">
    <location>
        <begin position="44"/>
        <end position="81"/>
    </location>
</feature>
<dbReference type="PROSITE" id="PS50082">
    <property type="entry name" value="WD_REPEATS_2"/>
    <property type="match status" value="1"/>
</dbReference>
<organism evidence="4 5">
    <name type="scientific">Rotaria magnacalcarata</name>
    <dbReference type="NCBI Taxonomy" id="392030"/>
    <lineage>
        <taxon>Eukaryota</taxon>
        <taxon>Metazoa</taxon>
        <taxon>Spiralia</taxon>
        <taxon>Gnathifera</taxon>
        <taxon>Rotifera</taxon>
        <taxon>Eurotatoria</taxon>
        <taxon>Bdelloidea</taxon>
        <taxon>Philodinida</taxon>
        <taxon>Philodinidae</taxon>
        <taxon>Rotaria</taxon>
    </lineage>
</organism>
<dbReference type="SUPFAM" id="SSF50978">
    <property type="entry name" value="WD40 repeat-like"/>
    <property type="match status" value="1"/>
</dbReference>
<dbReference type="Proteomes" id="UP000681720">
    <property type="component" value="Unassembled WGS sequence"/>
</dbReference>
<gene>
    <name evidence="4" type="ORF">BYL167_LOCUS48103</name>
    <name evidence="3" type="ORF">GIL414_LOCUS45849</name>
</gene>
<evidence type="ECO:0000313" key="4">
    <source>
        <dbReference type="EMBL" id="CAF4800049.1"/>
    </source>
</evidence>
<dbReference type="Proteomes" id="UP000681967">
    <property type="component" value="Unassembled WGS sequence"/>
</dbReference>
<dbReference type="InterPro" id="IPR015943">
    <property type="entry name" value="WD40/YVTN_repeat-like_dom_sf"/>
</dbReference>
<accession>A0A8S3BBG6</accession>
<name>A0A8S3BBG6_9BILA</name>
<proteinExistence type="predicted"/>
<dbReference type="InterPro" id="IPR036322">
    <property type="entry name" value="WD40_repeat_dom_sf"/>
</dbReference>
<dbReference type="EMBL" id="CAJOBH010139949">
    <property type="protein sequence ID" value="CAF4800049.1"/>
    <property type="molecule type" value="Genomic_DNA"/>
</dbReference>
<comment type="caution">
    <text evidence="4">The sequence shown here is derived from an EMBL/GenBank/DDBJ whole genome shotgun (WGS) entry which is preliminary data.</text>
</comment>
<evidence type="ECO:0000313" key="3">
    <source>
        <dbReference type="EMBL" id="CAF4768477.1"/>
    </source>
</evidence>
<dbReference type="PANTHER" id="PTHR44324:SF3">
    <property type="entry name" value="WD REPEAT-CONTAINING PROTEIN 49-LIKE"/>
    <property type="match status" value="1"/>
</dbReference>
<dbReference type="PROSITE" id="PS50294">
    <property type="entry name" value="WD_REPEATS_REGION"/>
    <property type="match status" value="1"/>
</dbReference>
<sequence length="81" mass="9212">ATNNHLICGDTHGEIRIWNIENYCCSITSPIQFETSTPPLANSWQAHLSPIIFCEWTDHKGHADFILTGSTDHTTRLWTMN</sequence>
<dbReference type="InterPro" id="IPR001680">
    <property type="entry name" value="WD40_rpt"/>
</dbReference>
<dbReference type="EMBL" id="CAJOBJ010142241">
    <property type="protein sequence ID" value="CAF4768477.1"/>
    <property type="molecule type" value="Genomic_DNA"/>
</dbReference>
<dbReference type="AlphaFoldDB" id="A0A8S3BBG6"/>
<reference evidence="4" key="1">
    <citation type="submission" date="2021-02" db="EMBL/GenBank/DDBJ databases">
        <authorList>
            <person name="Nowell W R."/>
        </authorList>
    </citation>
    <scope>NUCLEOTIDE SEQUENCE</scope>
</reference>